<evidence type="ECO:0000313" key="2">
    <source>
        <dbReference type="Proteomes" id="UP000492821"/>
    </source>
</evidence>
<evidence type="ECO:0000259" key="1">
    <source>
        <dbReference type="PROSITE" id="PS50097"/>
    </source>
</evidence>
<dbReference type="Pfam" id="PF00651">
    <property type="entry name" value="BTB"/>
    <property type="match status" value="1"/>
</dbReference>
<protein>
    <submittedName>
        <fullName evidence="3">BTB domain-containing protein</fullName>
    </submittedName>
</protein>
<reference evidence="3" key="2">
    <citation type="submission" date="2020-10" db="UniProtKB">
        <authorList>
            <consortium name="WormBaseParasite"/>
        </authorList>
    </citation>
    <scope>IDENTIFICATION</scope>
</reference>
<dbReference type="AlphaFoldDB" id="A0A7E4VKF8"/>
<dbReference type="WBParaSite" id="Pan_g223.t1">
    <property type="protein sequence ID" value="Pan_g223.t1"/>
    <property type="gene ID" value="Pan_g223"/>
</dbReference>
<dbReference type="PANTHER" id="PTHR46306">
    <property type="entry name" value="BTB/POZ DOMAIN-CONTAINING PROTEIN 9"/>
    <property type="match status" value="1"/>
</dbReference>
<dbReference type="GO" id="GO:0050804">
    <property type="term" value="P:modulation of chemical synaptic transmission"/>
    <property type="evidence" value="ECO:0007669"/>
    <property type="project" value="TreeGrafter"/>
</dbReference>
<dbReference type="PROSITE" id="PS50097">
    <property type="entry name" value="BTB"/>
    <property type="match status" value="1"/>
</dbReference>
<dbReference type="Pfam" id="PF07707">
    <property type="entry name" value="BACK"/>
    <property type="match status" value="1"/>
</dbReference>
<dbReference type="GO" id="GO:0005737">
    <property type="term" value="C:cytoplasm"/>
    <property type="evidence" value="ECO:0007669"/>
    <property type="project" value="TreeGrafter"/>
</dbReference>
<keyword evidence="2" id="KW-1185">Reference proteome</keyword>
<evidence type="ECO:0000313" key="3">
    <source>
        <dbReference type="WBParaSite" id="Pan_g223.t1"/>
    </source>
</evidence>
<dbReference type="InterPro" id="IPR011705">
    <property type="entry name" value="BACK"/>
</dbReference>
<reference evidence="2" key="1">
    <citation type="journal article" date="2013" name="Genetics">
        <title>The draft genome and transcriptome of Panagrellus redivivus are shaped by the harsh demands of a free-living lifestyle.</title>
        <authorList>
            <person name="Srinivasan J."/>
            <person name="Dillman A.R."/>
            <person name="Macchietto M.G."/>
            <person name="Heikkinen L."/>
            <person name="Lakso M."/>
            <person name="Fracchia K.M."/>
            <person name="Antoshechkin I."/>
            <person name="Mortazavi A."/>
            <person name="Wong G."/>
            <person name="Sternberg P.W."/>
        </authorList>
    </citation>
    <scope>NUCLEOTIDE SEQUENCE [LARGE SCALE GENOMIC DNA]</scope>
    <source>
        <strain evidence="2">MT8872</strain>
    </source>
</reference>
<dbReference type="Proteomes" id="UP000492821">
    <property type="component" value="Unassembled WGS sequence"/>
</dbReference>
<accession>A0A7E4VKF8</accession>
<dbReference type="SUPFAM" id="SSF54695">
    <property type="entry name" value="POZ domain"/>
    <property type="match status" value="1"/>
</dbReference>
<dbReference type="GO" id="GO:0008344">
    <property type="term" value="P:adult locomotory behavior"/>
    <property type="evidence" value="ECO:0007669"/>
    <property type="project" value="TreeGrafter"/>
</dbReference>
<dbReference type="SMART" id="SM00225">
    <property type="entry name" value="BTB"/>
    <property type="match status" value="1"/>
</dbReference>
<name>A0A7E4VKF8_PANRE</name>
<dbReference type="InterPro" id="IPR011333">
    <property type="entry name" value="SKP1/BTB/POZ_sf"/>
</dbReference>
<dbReference type="InterPro" id="IPR052407">
    <property type="entry name" value="BTB_POZ_domain_cont_9"/>
</dbReference>
<dbReference type="Gene3D" id="1.25.40.420">
    <property type="match status" value="1"/>
</dbReference>
<feature type="domain" description="BTB" evidence="1">
    <location>
        <begin position="71"/>
        <end position="138"/>
    </location>
</feature>
<sequence length="550" mass="63613">MVFMNSLCLRVSCVDVHMNRTHIAGTTVVLIAFTMRKSQTLSQISDSKAVHLHKLNMTDEGYRTYLSKHPSDVTLIIDEIKFPAHRSILSKRSEYFRAMFSNNFAEAKFTTFTLKDTKLKAFKALLKYIYNGDLFNHRFTLDDNFQILTCAQYYLVDALVEKTIHHIKTLDHILVLDKALEYHVDELVSFSTEWIERQTFFESAFKNFNDLSSMAVEHILKLKLRLNMEEALIFKVLVGWMRANPEHSSLFPELLEHIDLYLIKEEHFILLFEPSSLIDRNFCENLLRQQREKANAPQTIINKNVINNIKELRIVEGDACVNSFGAIFDLKKQFLLNCLKLTLKNFSSYTVSVSTEMRDWDLVIDRSNYRCVGRQVLYFAEHPVRFIRFQAHNDANFHHIPADLEALYSTDLFEIDPATTLSIPKHNIVPLEETSKSGESTVTFIEGSLIDGCIRHKINGGSIIFKWPQPYLIGSLKFMLKEESSYGIQIKATNDAGTWKYVWSESNAIGLRVATFKMQPVMFVRIVGRRSNSEYFDLYELECPATPSIE</sequence>
<proteinExistence type="predicted"/>
<dbReference type="Gene3D" id="3.30.710.10">
    <property type="entry name" value="Potassium Channel Kv1.1, Chain A"/>
    <property type="match status" value="1"/>
</dbReference>
<dbReference type="GO" id="GO:0048512">
    <property type="term" value="P:circadian behavior"/>
    <property type="evidence" value="ECO:0007669"/>
    <property type="project" value="TreeGrafter"/>
</dbReference>
<dbReference type="InterPro" id="IPR000210">
    <property type="entry name" value="BTB/POZ_dom"/>
</dbReference>
<dbReference type="PANTHER" id="PTHR46306:SF1">
    <property type="entry name" value="BTB_POZ DOMAIN-CONTAINING PROTEIN 9"/>
    <property type="match status" value="1"/>
</dbReference>
<organism evidence="2 3">
    <name type="scientific">Panagrellus redivivus</name>
    <name type="common">Microworm</name>
    <dbReference type="NCBI Taxonomy" id="6233"/>
    <lineage>
        <taxon>Eukaryota</taxon>
        <taxon>Metazoa</taxon>
        <taxon>Ecdysozoa</taxon>
        <taxon>Nematoda</taxon>
        <taxon>Chromadorea</taxon>
        <taxon>Rhabditida</taxon>
        <taxon>Tylenchina</taxon>
        <taxon>Panagrolaimomorpha</taxon>
        <taxon>Panagrolaimoidea</taxon>
        <taxon>Panagrolaimidae</taxon>
        <taxon>Panagrellus</taxon>
    </lineage>
</organism>